<gene>
    <name evidence="1" type="ORF">QQ91_023535</name>
</gene>
<accession>A0A0C1YKV3</accession>
<proteinExistence type="predicted"/>
<dbReference type="InterPro" id="IPR018727">
    <property type="entry name" value="DUF2267"/>
</dbReference>
<reference evidence="1" key="3">
    <citation type="submission" date="2020-02" db="EMBL/GenBank/DDBJ databases">
        <authorList>
            <person name="Sarangi A.N."/>
            <person name="Ghosh S."/>
            <person name="Mukherjee M."/>
            <person name="Tripathy S."/>
        </authorList>
    </citation>
    <scope>NUCLEOTIDE SEQUENCE</scope>
    <source>
        <strain evidence="1">BDU141951</strain>
    </source>
</reference>
<dbReference type="AlphaFoldDB" id="A0A0C1YKV3"/>
<dbReference type="Pfam" id="PF10025">
    <property type="entry name" value="DUF2267"/>
    <property type="match status" value="1"/>
</dbReference>
<dbReference type="EMBL" id="JTHE02000003">
    <property type="protein sequence ID" value="NEV70069.1"/>
    <property type="molecule type" value="Genomic_DNA"/>
</dbReference>
<reference evidence="1" key="2">
    <citation type="journal article" date="2015" name="Genome Announc.">
        <title>Draft Genome Sequence of Filamentous Marine Cyanobacterium Lyngbya confervoides Strain BDU141951.</title>
        <authorList>
            <person name="Chandrababunaidu M.M."/>
            <person name="Sen D."/>
            <person name="Tripathy S."/>
        </authorList>
    </citation>
    <scope>NUCLEOTIDE SEQUENCE</scope>
    <source>
        <strain evidence="1">BDU141951</strain>
    </source>
</reference>
<comment type="caution">
    <text evidence="1">The sequence shown here is derived from an EMBL/GenBank/DDBJ whole genome shotgun (WGS) entry which is preliminary data.</text>
</comment>
<protein>
    <submittedName>
        <fullName evidence="1">DUF2267 domain-containing protein</fullName>
    </submittedName>
</protein>
<reference evidence="1" key="1">
    <citation type="submission" date="2014-11" db="EMBL/GenBank/DDBJ databases">
        <authorList>
            <person name="Malar M.C."/>
            <person name="Sen D."/>
            <person name="Tripathy S."/>
        </authorList>
    </citation>
    <scope>NUCLEOTIDE SEQUENCE</scope>
    <source>
        <strain evidence="1">BDU141951</strain>
    </source>
</reference>
<dbReference type="InterPro" id="IPR038282">
    <property type="entry name" value="DUF2267_sf"/>
</dbReference>
<name>A0A0C1YKV3_9CYAN</name>
<sequence>MPITIRDDAVYLILSQIDQAQQGNHAAEVDTKEINLAADDFIGIKLDKSDLLGHLDYLNQKQYIDAEFSGNAYAKQEDVPNLVNPDEVNVRVANTLGAEDGPLPHLITLKRAKLTAKGEAMLNEMKENPPENLSEDKREPIPESEMSFLQKVMHKGNLSDLYDARDVTEVVFRVMRDMMTTQQADQIAAELSDDVASQGVEDKSLHVDVAELWQDTNPIVRFLSRLRPPLRGEAPFGIDSELFLKRVDREASVPKTSNGETVTRAVFAATKDELSEERVQEIAAWLPVGRVQELWQTA</sequence>
<organism evidence="1">
    <name type="scientific">Lyngbya confervoides BDU141951</name>
    <dbReference type="NCBI Taxonomy" id="1574623"/>
    <lineage>
        <taxon>Bacteria</taxon>
        <taxon>Bacillati</taxon>
        <taxon>Cyanobacteriota</taxon>
        <taxon>Cyanophyceae</taxon>
        <taxon>Oscillatoriophycideae</taxon>
        <taxon>Oscillatoriales</taxon>
        <taxon>Microcoleaceae</taxon>
        <taxon>Lyngbya</taxon>
    </lineage>
</organism>
<evidence type="ECO:0000313" key="1">
    <source>
        <dbReference type="EMBL" id="NEV70069.1"/>
    </source>
</evidence>
<dbReference type="Gene3D" id="1.10.490.110">
    <property type="entry name" value="Uncharacterized conserved protein DUF2267"/>
    <property type="match status" value="1"/>
</dbReference>